<reference evidence="8 9" key="1">
    <citation type="journal article" date="2012" name="J. Bacteriol.">
        <title>Draft Genome Sequence of Oceaniovalibus guishaninsula JLT2003T.</title>
        <authorList>
            <person name="Tang K."/>
            <person name="Liu K."/>
            <person name="Jiao N."/>
        </authorList>
    </citation>
    <scope>NUCLEOTIDE SEQUENCE [LARGE SCALE GENOMIC DNA]</scope>
    <source>
        <strain evidence="8 9">JLT2003</strain>
    </source>
</reference>
<dbReference type="CDD" id="cd00438">
    <property type="entry name" value="cupin_RmlC"/>
    <property type="match status" value="1"/>
</dbReference>
<accession>K2I6A4</accession>
<dbReference type="InterPro" id="IPR014710">
    <property type="entry name" value="RmlC-like_jellyroll"/>
</dbReference>
<gene>
    <name evidence="8" type="ORF">OCGS_1353</name>
</gene>
<evidence type="ECO:0000313" key="9">
    <source>
        <dbReference type="Proteomes" id="UP000006765"/>
    </source>
</evidence>
<evidence type="ECO:0000256" key="5">
    <source>
        <dbReference type="PIRSR" id="PIRSR600888-1"/>
    </source>
</evidence>
<evidence type="ECO:0000256" key="3">
    <source>
        <dbReference type="ARBA" id="ARBA00012098"/>
    </source>
</evidence>
<comment type="caution">
    <text evidence="8">The sequence shown here is derived from an EMBL/GenBank/DDBJ whole genome shotgun (WGS) entry which is preliminary data.</text>
</comment>
<evidence type="ECO:0000256" key="7">
    <source>
        <dbReference type="RuleBase" id="RU364069"/>
    </source>
</evidence>
<comment type="pathway">
    <text evidence="7">Carbohydrate biosynthesis; dTDP-L-rhamnose biosynthesis.</text>
</comment>
<dbReference type="Gene3D" id="2.60.120.10">
    <property type="entry name" value="Jelly Rolls"/>
    <property type="match status" value="1"/>
</dbReference>
<dbReference type="Pfam" id="PF00908">
    <property type="entry name" value="dTDP_sugar_isom"/>
    <property type="match status" value="1"/>
</dbReference>
<comment type="similarity">
    <text evidence="7">Belongs to the dTDP-4-dehydrorhamnose 3,5-epimerase family.</text>
</comment>
<dbReference type="InterPro" id="IPR011051">
    <property type="entry name" value="RmlC_Cupin_sf"/>
</dbReference>
<keyword evidence="9" id="KW-1185">Reference proteome</keyword>
<evidence type="ECO:0000256" key="6">
    <source>
        <dbReference type="PIRSR" id="PIRSR600888-3"/>
    </source>
</evidence>
<evidence type="ECO:0000256" key="2">
    <source>
        <dbReference type="ARBA" id="ARBA00001997"/>
    </source>
</evidence>
<dbReference type="eggNOG" id="COG1898">
    <property type="taxonomic scope" value="Bacteria"/>
</dbReference>
<dbReference type="GO" id="GO:0019305">
    <property type="term" value="P:dTDP-rhamnose biosynthetic process"/>
    <property type="evidence" value="ECO:0007669"/>
    <property type="project" value="UniProtKB-UniRule"/>
</dbReference>
<dbReference type="NCBIfam" id="TIGR01221">
    <property type="entry name" value="rmlC"/>
    <property type="match status" value="1"/>
</dbReference>
<organism evidence="8 9">
    <name type="scientific">Oceaniovalibus guishaninsula JLT2003</name>
    <dbReference type="NCBI Taxonomy" id="1231392"/>
    <lineage>
        <taxon>Bacteria</taxon>
        <taxon>Pseudomonadati</taxon>
        <taxon>Pseudomonadota</taxon>
        <taxon>Alphaproteobacteria</taxon>
        <taxon>Rhodobacterales</taxon>
        <taxon>Roseobacteraceae</taxon>
        <taxon>Oceaniovalibus</taxon>
    </lineage>
</organism>
<proteinExistence type="inferred from homology"/>
<dbReference type="UniPathway" id="UPA00124"/>
<dbReference type="AlphaFoldDB" id="K2I6A4"/>
<name>K2I6A4_9RHOB</name>
<dbReference type="GO" id="GO:0000271">
    <property type="term" value="P:polysaccharide biosynthetic process"/>
    <property type="evidence" value="ECO:0007669"/>
    <property type="project" value="TreeGrafter"/>
</dbReference>
<comment type="catalytic activity">
    <reaction evidence="1 7">
        <text>dTDP-4-dehydro-6-deoxy-alpha-D-glucose = dTDP-4-dehydro-beta-L-rhamnose</text>
        <dbReference type="Rhea" id="RHEA:16969"/>
        <dbReference type="ChEBI" id="CHEBI:57649"/>
        <dbReference type="ChEBI" id="CHEBI:62830"/>
        <dbReference type="EC" id="5.1.3.13"/>
    </reaction>
</comment>
<dbReference type="PATRIC" id="fig|1231392.3.peg.1357"/>
<dbReference type="OrthoDB" id="9800680at2"/>
<protein>
    <recommendedName>
        <fullName evidence="4 7">dTDP-4-dehydrorhamnose 3,5-epimerase</fullName>
        <ecNumber evidence="3 7">5.1.3.13</ecNumber>
    </recommendedName>
    <alternativeName>
        <fullName evidence="7">Thymidine diphospho-4-keto-rhamnose 3,5-epimerase</fullName>
    </alternativeName>
</protein>
<evidence type="ECO:0000256" key="1">
    <source>
        <dbReference type="ARBA" id="ARBA00001298"/>
    </source>
</evidence>
<dbReference type="Proteomes" id="UP000006765">
    <property type="component" value="Unassembled WGS sequence"/>
</dbReference>
<comment type="subunit">
    <text evidence="7">Homodimer.</text>
</comment>
<dbReference type="InterPro" id="IPR000888">
    <property type="entry name" value="RmlC-like"/>
</dbReference>
<feature type="site" description="Participates in a stacking interaction with the thymidine ring of dTDP-4-oxo-6-deoxyglucose" evidence="6">
    <location>
        <position position="138"/>
    </location>
</feature>
<dbReference type="PANTHER" id="PTHR21047">
    <property type="entry name" value="DTDP-6-DEOXY-D-GLUCOSE-3,5 EPIMERASE"/>
    <property type="match status" value="1"/>
</dbReference>
<dbReference type="RefSeq" id="WP_007426505.1">
    <property type="nucleotide sequence ID" value="NZ_AMGO01000021.1"/>
</dbReference>
<dbReference type="STRING" id="1231392.OCGS_1353"/>
<dbReference type="EC" id="5.1.3.13" evidence="3 7"/>
<dbReference type="GO" id="GO:0005829">
    <property type="term" value="C:cytosol"/>
    <property type="evidence" value="ECO:0007669"/>
    <property type="project" value="TreeGrafter"/>
</dbReference>
<dbReference type="EMBL" id="AMGO01000021">
    <property type="protein sequence ID" value="EKE44515.1"/>
    <property type="molecule type" value="Genomic_DNA"/>
</dbReference>
<dbReference type="GO" id="GO:0008830">
    <property type="term" value="F:dTDP-4-dehydrorhamnose 3,5-epimerase activity"/>
    <property type="evidence" value="ECO:0007669"/>
    <property type="project" value="UniProtKB-UniRule"/>
</dbReference>
<sequence>MQIEQTALDGVLILTPRRHGDARGWFAESWNRATLAEHGITTDWVQDNHSFSARAGTVRGLHYQSPPAAQAKLVRCARGALTDVAVDFRSGSATFGRWVAVDLTEEDGRQLLIPQGFLHGFVTRKDATEIAYKCSAPYSPRHDGAVRWDDPAIGIDWRIDPADAILSAKDAAAPLLNEVESPFVTADA</sequence>
<feature type="active site" description="Proton donor" evidence="5">
    <location>
        <position position="132"/>
    </location>
</feature>
<evidence type="ECO:0000313" key="8">
    <source>
        <dbReference type="EMBL" id="EKE44515.1"/>
    </source>
</evidence>
<dbReference type="PANTHER" id="PTHR21047:SF2">
    <property type="entry name" value="THYMIDINE DIPHOSPHO-4-KETO-RHAMNOSE 3,5-EPIMERASE"/>
    <property type="match status" value="1"/>
</dbReference>
<feature type="active site" description="Proton acceptor" evidence="5">
    <location>
        <position position="62"/>
    </location>
</feature>
<evidence type="ECO:0000256" key="4">
    <source>
        <dbReference type="ARBA" id="ARBA00019595"/>
    </source>
</evidence>
<dbReference type="SUPFAM" id="SSF51182">
    <property type="entry name" value="RmlC-like cupins"/>
    <property type="match status" value="1"/>
</dbReference>
<keyword evidence="7" id="KW-0413">Isomerase</keyword>
<comment type="function">
    <text evidence="2 7">Catalyzes the epimerization of the C3' and C5'positions of dTDP-6-deoxy-D-xylo-4-hexulose, forming dTDP-6-deoxy-L-lyxo-4-hexulose.</text>
</comment>